<dbReference type="Gene3D" id="3.40.50.850">
    <property type="entry name" value="Isochorismatase-like"/>
    <property type="match status" value="1"/>
</dbReference>
<reference evidence="3 4" key="1">
    <citation type="submission" date="2015-08" db="EMBL/GenBank/DDBJ databases">
        <authorList>
            <person name="Babu N.S."/>
            <person name="Beckwith C.J."/>
            <person name="Beseler K.G."/>
            <person name="Brison A."/>
            <person name="Carone J.V."/>
            <person name="Caskin T.P."/>
            <person name="Diamond M."/>
            <person name="Durham M.E."/>
            <person name="Foxe J.M."/>
            <person name="Go M."/>
            <person name="Henderson B.A."/>
            <person name="Jones I.B."/>
            <person name="McGettigan J.A."/>
            <person name="Micheletti S.J."/>
            <person name="Nasrallah M.E."/>
            <person name="Ortiz D."/>
            <person name="Piller C.R."/>
            <person name="Privatt S.R."/>
            <person name="Schneider S.L."/>
            <person name="Sharp S."/>
            <person name="Smith T.C."/>
            <person name="Stanton J.D."/>
            <person name="Ullery H.E."/>
            <person name="Wilson R.J."/>
            <person name="Serrano M.G."/>
            <person name="Buck G."/>
            <person name="Lee V."/>
            <person name="Wang Y."/>
            <person name="Carvalho R."/>
            <person name="Voegtly L."/>
            <person name="Shi R."/>
            <person name="Duckworth R."/>
            <person name="Johnson A."/>
            <person name="Loviza R."/>
            <person name="Walstead R."/>
            <person name="Shah Z."/>
            <person name="Kiflezghi M."/>
            <person name="Wade K."/>
            <person name="Ball S.L."/>
            <person name="Bradley K.W."/>
            <person name="Asai D.J."/>
            <person name="Bowman C.A."/>
            <person name="Russell D.A."/>
            <person name="Pope W.H."/>
            <person name="Jacobs-Sera D."/>
            <person name="Hendrix R.W."/>
            <person name="Hatfull G.F."/>
        </authorList>
    </citation>
    <scope>NUCLEOTIDE SEQUENCE [LARGE SCALE GENOMIC DNA]</scope>
    <source>
        <strain evidence="3 4">DSM 27648</strain>
    </source>
</reference>
<name>A0A0K1PJZ0_9BACT</name>
<organism evidence="3 4">
    <name type="scientific">Labilithrix luteola</name>
    <dbReference type="NCBI Taxonomy" id="1391654"/>
    <lineage>
        <taxon>Bacteria</taxon>
        <taxon>Pseudomonadati</taxon>
        <taxon>Myxococcota</taxon>
        <taxon>Polyangia</taxon>
        <taxon>Polyangiales</taxon>
        <taxon>Labilitrichaceae</taxon>
        <taxon>Labilithrix</taxon>
    </lineage>
</organism>
<dbReference type="InterPro" id="IPR053152">
    <property type="entry name" value="Hydrolase_YcaC-like"/>
</dbReference>
<dbReference type="STRING" id="1391654.AKJ09_00496"/>
<accession>A0A0K1PJZ0</accession>
<sequence>MKNPIWDSKDCALVLIEYQPGVLDFVYGKDKKVIELNARTLATMARRMEIPVVLSTVAVKMGVDQPTIPSLKAELPHVNEIDRTSMNAWEDEAFVAAVKATGRKKLVMGGIVTSTCLTFPAVHALSEGYEVTFVEDAVGDRSKEEHDMAVMRLIQAGAVPNDTVAIITEWFRDWASPLAQHAREVFPEYLVEINTIKGHPLPRGQGKTRRWPESRRTSCSPARRGLPCVAGSQVRRFAGSQVRRGARVRAVRAAASVAASGSSFNPSKQECQPSSKKFPP</sequence>
<proteinExistence type="predicted"/>
<dbReference type="InterPro" id="IPR036380">
    <property type="entry name" value="Isochorismatase-like_sf"/>
</dbReference>
<dbReference type="PANTHER" id="PTHR43559:SF3">
    <property type="entry name" value="HYDROLASE YCAC-RELATED"/>
    <property type="match status" value="1"/>
</dbReference>
<dbReference type="PANTHER" id="PTHR43559">
    <property type="entry name" value="HYDROLASE YCAC-RELATED"/>
    <property type="match status" value="1"/>
</dbReference>
<dbReference type="Pfam" id="PF00857">
    <property type="entry name" value="Isochorismatase"/>
    <property type="match status" value="1"/>
</dbReference>
<dbReference type="PATRIC" id="fig|1391654.3.peg.505"/>
<dbReference type="InterPro" id="IPR000868">
    <property type="entry name" value="Isochorismatase-like_dom"/>
</dbReference>
<evidence type="ECO:0000313" key="3">
    <source>
        <dbReference type="EMBL" id="AKU93832.1"/>
    </source>
</evidence>
<protein>
    <recommendedName>
        <fullName evidence="2">Isochorismatase-like domain-containing protein</fullName>
    </recommendedName>
</protein>
<gene>
    <name evidence="3" type="ORF">AKJ09_00496</name>
</gene>
<dbReference type="AlphaFoldDB" id="A0A0K1PJZ0"/>
<feature type="compositionally biased region" description="Polar residues" evidence="1">
    <location>
        <begin position="264"/>
        <end position="280"/>
    </location>
</feature>
<evidence type="ECO:0000313" key="4">
    <source>
        <dbReference type="Proteomes" id="UP000064967"/>
    </source>
</evidence>
<feature type="region of interest" description="Disordered" evidence="1">
    <location>
        <begin position="259"/>
        <end position="280"/>
    </location>
</feature>
<dbReference type="SUPFAM" id="SSF52499">
    <property type="entry name" value="Isochorismatase-like hydrolases"/>
    <property type="match status" value="1"/>
</dbReference>
<dbReference type="EMBL" id="CP012333">
    <property type="protein sequence ID" value="AKU93832.1"/>
    <property type="molecule type" value="Genomic_DNA"/>
</dbReference>
<evidence type="ECO:0000259" key="2">
    <source>
        <dbReference type="Pfam" id="PF00857"/>
    </source>
</evidence>
<dbReference type="Proteomes" id="UP000064967">
    <property type="component" value="Chromosome"/>
</dbReference>
<dbReference type="KEGG" id="llu:AKJ09_00496"/>
<dbReference type="OrthoDB" id="9789777at2"/>
<keyword evidence="4" id="KW-1185">Reference proteome</keyword>
<evidence type="ECO:0000256" key="1">
    <source>
        <dbReference type="SAM" id="MobiDB-lite"/>
    </source>
</evidence>
<feature type="domain" description="Isochorismatase-like" evidence="2">
    <location>
        <begin position="11"/>
        <end position="161"/>
    </location>
</feature>
<dbReference type="RefSeq" id="WP_146645520.1">
    <property type="nucleotide sequence ID" value="NZ_CP012333.1"/>
</dbReference>